<feature type="transmembrane region" description="Helical" evidence="1">
    <location>
        <begin position="12"/>
        <end position="29"/>
    </location>
</feature>
<evidence type="ECO:0000313" key="3">
    <source>
        <dbReference type="Proteomes" id="UP001432027"/>
    </source>
</evidence>
<keyword evidence="3" id="KW-1185">Reference proteome</keyword>
<feature type="non-terminal residue" evidence="2">
    <location>
        <position position="1"/>
    </location>
</feature>
<keyword evidence="1" id="KW-1133">Transmembrane helix</keyword>
<evidence type="ECO:0000313" key="2">
    <source>
        <dbReference type="EMBL" id="GMS89994.1"/>
    </source>
</evidence>
<accession>A0AAV5TBD5</accession>
<organism evidence="2 3">
    <name type="scientific">Pristionchus entomophagus</name>
    <dbReference type="NCBI Taxonomy" id="358040"/>
    <lineage>
        <taxon>Eukaryota</taxon>
        <taxon>Metazoa</taxon>
        <taxon>Ecdysozoa</taxon>
        <taxon>Nematoda</taxon>
        <taxon>Chromadorea</taxon>
        <taxon>Rhabditida</taxon>
        <taxon>Rhabditina</taxon>
        <taxon>Diplogasteromorpha</taxon>
        <taxon>Diplogasteroidea</taxon>
        <taxon>Neodiplogasteridae</taxon>
        <taxon>Pristionchus</taxon>
    </lineage>
</organism>
<keyword evidence="1" id="KW-0812">Transmembrane</keyword>
<gene>
    <name evidence="2" type="ORF">PENTCL1PPCAC_12169</name>
</gene>
<comment type="caution">
    <text evidence="2">The sequence shown here is derived from an EMBL/GenBank/DDBJ whole genome shotgun (WGS) entry which is preliminary data.</text>
</comment>
<reference evidence="2" key="1">
    <citation type="submission" date="2023-10" db="EMBL/GenBank/DDBJ databases">
        <title>Genome assembly of Pristionchus species.</title>
        <authorList>
            <person name="Yoshida K."/>
            <person name="Sommer R.J."/>
        </authorList>
    </citation>
    <scope>NUCLEOTIDE SEQUENCE</scope>
    <source>
        <strain evidence="2">RS0144</strain>
    </source>
</reference>
<proteinExistence type="predicted"/>
<keyword evidence="1" id="KW-0472">Membrane</keyword>
<dbReference type="AlphaFoldDB" id="A0AAV5TBD5"/>
<protein>
    <submittedName>
        <fullName evidence="2">Uncharacterized protein</fullName>
    </submittedName>
</protein>
<dbReference type="Proteomes" id="UP001432027">
    <property type="component" value="Unassembled WGS sequence"/>
</dbReference>
<sequence length="173" mass="19284">SSVPPLPYSSMALRFLVAIMASAAVASVIDRSRNSFHLEPEVVLSRYEAGPLECYNWNNVTGGTEIEVCHREGGHSLAYVRYRNKRVVIQNINHPIAAYPACLIAQINLKDKTVTKQLCVYLPSIAVLDCEKSLCLENVRNNGRHSSCCCTTSRCNGHMLRRPQPVLELPDEE</sequence>
<dbReference type="EMBL" id="BTSX01000003">
    <property type="protein sequence ID" value="GMS89994.1"/>
    <property type="molecule type" value="Genomic_DNA"/>
</dbReference>
<evidence type="ECO:0000256" key="1">
    <source>
        <dbReference type="SAM" id="Phobius"/>
    </source>
</evidence>
<name>A0AAV5TBD5_9BILA</name>